<keyword evidence="1" id="KW-0472">Membrane</keyword>
<dbReference type="Proteomes" id="UP000177400">
    <property type="component" value="Unassembled WGS sequence"/>
</dbReference>
<keyword evidence="1" id="KW-1133">Transmembrane helix</keyword>
<comment type="caution">
    <text evidence="2">The sequence shown here is derived from an EMBL/GenBank/DDBJ whole genome shotgun (WGS) entry which is preliminary data.</text>
</comment>
<protein>
    <submittedName>
        <fullName evidence="2">Uncharacterized protein</fullName>
    </submittedName>
</protein>
<accession>A0A1F8DDK4</accession>
<organism evidence="2 3">
    <name type="scientific">Candidatus Woesebacteria bacterium RIFOXYC1_FULL_46_16</name>
    <dbReference type="NCBI Taxonomy" id="1802546"/>
    <lineage>
        <taxon>Bacteria</taxon>
        <taxon>Candidatus Woeseibacteriota</taxon>
    </lineage>
</organism>
<proteinExistence type="predicted"/>
<evidence type="ECO:0000313" key="2">
    <source>
        <dbReference type="EMBL" id="OGM86680.1"/>
    </source>
</evidence>
<feature type="transmembrane region" description="Helical" evidence="1">
    <location>
        <begin position="365"/>
        <end position="386"/>
    </location>
</feature>
<sequence>MNLKDFLSSGGSKNGEFYWALVIEPGWIQAGIWQIIAEKAEVVSVSPPAAWETDEELIGAADAALSATIQNLPEDVSEPQKTVFGVPSSWVSEGEIKKEHLDVIRKICADLSLEPSGFVVLPEAIAHYYKSQEGSPLNAIVLGVGNENLEVAVFRLGNLSGNSVIARSVSVSDDLIEGLTRFASGEALPSRILIYNGKEGELEDVRQALLDTSWDEHEKTKFLHTPKIEIIDSNKKVLATALAGASEIANVSQIGTVKKGYKDEVLASSAYQKEAMVAEEENVSEPDEEVSAKDLGFVIGEDVAQEKSQAFPQPTPAVAAEPEKPFFQKASPIGFLEKIKLTAISFLSGLRIKKEGIPGAPSRQVWSVGLVVLGLLLIAGFIYWWFFPKAVVTVYVAPRRLEEEITLKVDVDAPSPDFSERILPGEVIETEVSGDRTKSTTGTRLVGERAKGTVKIQNGLATAINLSAGTTLISSGDLRFTLDKAASVSAALSPSEPGVANVEVTAANIGAEYNLVKDESFKVGNYPKAEVDAVSLADLTGGSSRDISAVSEGDAATLEEDLTEELIEKAKSELAAMVAPDKFFIKDVIIAEATSKTFSNKVGDEASNLKLTLTLSTKGLVVSKQDIFDLAREELKDKVSDGFVLRDEQLSAEFELTDESGSEFELEGSFVANLLPEVKPDELAEKIKGKYPLLAESYLTSIPGFSRAEIKLKPRFPGRLGTLPRLPKNITIEVSAER</sequence>
<keyword evidence="1" id="KW-0812">Transmembrane</keyword>
<evidence type="ECO:0000313" key="3">
    <source>
        <dbReference type="Proteomes" id="UP000177400"/>
    </source>
</evidence>
<evidence type="ECO:0000256" key="1">
    <source>
        <dbReference type="SAM" id="Phobius"/>
    </source>
</evidence>
<reference evidence="2 3" key="1">
    <citation type="journal article" date="2016" name="Nat. Commun.">
        <title>Thousands of microbial genomes shed light on interconnected biogeochemical processes in an aquifer system.</title>
        <authorList>
            <person name="Anantharaman K."/>
            <person name="Brown C.T."/>
            <person name="Hug L.A."/>
            <person name="Sharon I."/>
            <person name="Castelle C.J."/>
            <person name="Probst A.J."/>
            <person name="Thomas B.C."/>
            <person name="Singh A."/>
            <person name="Wilkins M.J."/>
            <person name="Karaoz U."/>
            <person name="Brodie E.L."/>
            <person name="Williams K.H."/>
            <person name="Hubbard S.S."/>
            <person name="Banfield J.F."/>
        </authorList>
    </citation>
    <scope>NUCLEOTIDE SEQUENCE [LARGE SCALE GENOMIC DNA]</scope>
</reference>
<dbReference type="AlphaFoldDB" id="A0A1F8DDK4"/>
<gene>
    <name evidence="2" type="ORF">A2435_02580</name>
</gene>
<name>A0A1F8DDK4_9BACT</name>
<dbReference type="EMBL" id="MGIG01000005">
    <property type="protein sequence ID" value="OGM86680.1"/>
    <property type="molecule type" value="Genomic_DNA"/>
</dbReference>